<evidence type="ECO:0000256" key="4">
    <source>
        <dbReference type="ARBA" id="ARBA00022989"/>
    </source>
</evidence>
<dbReference type="InterPro" id="IPR025857">
    <property type="entry name" value="MacB_PCD"/>
</dbReference>
<dbReference type="Pfam" id="PF12704">
    <property type="entry name" value="MacB_PCD"/>
    <property type="match status" value="1"/>
</dbReference>
<dbReference type="RefSeq" id="WP_255914786.1">
    <property type="nucleotide sequence ID" value="NZ_JANFQO010000010.1"/>
</dbReference>
<feature type="transmembrane region" description="Helical" evidence="7">
    <location>
        <begin position="330"/>
        <end position="354"/>
    </location>
</feature>
<gene>
    <name evidence="10" type="ORF">NM961_12065</name>
</gene>
<accession>A0ABT1QT26</accession>
<dbReference type="EMBL" id="JANFQO010000010">
    <property type="protein sequence ID" value="MCQ4165445.1"/>
    <property type="molecule type" value="Genomic_DNA"/>
</dbReference>
<evidence type="ECO:0000313" key="11">
    <source>
        <dbReference type="Proteomes" id="UP001165498"/>
    </source>
</evidence>
<dbReference type="InterPro" id="IPR050250">
    <property type="entry name" value="Macrolide_Exporter_MacB"/>
</dbReference>
<comment type="subcellular location">
    <subcellularLocation>
        <location evidence="1">Cell membrane</location>
        <topology evidence="1">Multi-pass membrane protein</topology>
    </subcellularLocation>
</comment>
<name>A0ABT1QT26_9GAMM</name>
<comment type="caution">
    <text evidence="10">The sequence shown here is derived from an EMBL/GenBank/DDBJ whole genome shotgun (WGS) entry which is preliminary data.</text>
</comment>
<keyword evidence="3 7" id="KW-0812">Transmembrane</keyword>
<dbReference type="Pfam" id="PF02687">
    <property type="entry name" value="FtsX"/>
    <property type="match status" value="1"/>
</dbReference>
<feature type="transmembrane region" description="Helical" evidence="7">
    <location>
        <begin position="374"/>
        <end position="393"/>
    </location>
</feature>
<evidence type="ECO:0000256" key="7">
    <source>
        <dbReference type="SAM" id="Phobius"/>
    </source>
</evidence>
<sequence length="410" mass="44362">MFILVESIRAALNSINAHRFRAFLTSLGIIVGVASIIALVCVIQGLSGSVTRLFQGLGTNNLAITSFTSNEKQLSGQFARLNPEDLNLIREKVGGISAITPVLISVANASSMSALSYSSKKGYSRVLGTTYTYQKLSQMVPVHGRFLTDSDNRTRRRVAVVGEEVRQKMGMPANPVGEYIEINGEWVKIVGLMEPKGDAFGVSQDDYVLLPYDTMQSLIGNQNQSDIQILLTVEDLTAAGEIRQRITRLLRASHKLEDNQEDDFKIQSPEQLLSSFSDFINAITYFTIGMVSISLLVGGIGIMNIMLVSVNERTREIGICKAIGAKRHHILLQFLLEALILCLLGGLIGILLGYGIGTAAAHAMNFPLSGVPAWAIGLAFGFVSVVGVVFGMLPAAKAANLDPIVALRYE</sequence>
<organism evidence="10 11">
    <name type="scientific">Tahibacter harae</name>
    <dbReference type="NCBI Taxonomy" id="2963937"/>
    <lineage>
        <taxon>Bacteria</taxon>
        <taxon>Pseudomonadati</taxon>
        <taxon>Pseudomonadota</taxon>
        <taxon>Gammaproteobacteria</taxon>
        <taxon>Lysobacterales</taxon>
        <taxon>Rhodanobacteraceae</taxon>
        <taxon>Tahibacter</taxon>
    </lineage>
</organism>
<proteinExistence type="inferred from homology"/>
<evidence type="ECO:0000256" key="1">
    <source>
        <dbReference type="ARBA" id="ARBA00004651"/>
    </source>
</evidence>
<evidence type="ECO:0000256" key="6">
    <source>
        <dbReference type="ARBA" id="ARBA00038076"/>
    </source>
</evidence>
<feature type="transmembrane region" description="Helical" evidence="7">
    <location>
        <begin position="20"/>
        <end position="46"/>
    </location>
</feature>
<evidence type="ECO:0000256" key="5">
    <source>
        <dbReference type="ARBA" id="ARBA00023136"/>
    </source>
</evidence>
<dbReference type="PANTHER" id="PTHR30572">
    <property type="entry name" value="MEMBRANE COMPONENT OF TRANSPORTER-RELATED"/>
    <property type="match status" value="1"/>
</dbReference>
<feature type="domain" description="MacB-like periplasmic core" evidence="9">
    <location>
        <begin position="23"/>
        <end position="248"/>
    </location>
</feature>
<keyword evidence="4 7" id="KW-1133">Transmembrane helix</keyword>
<dbReference type="InterPro" id="IPR003838">
    <property type="entry name" value="ABC3_permease_C"/>
</dbReference>
<keyword evidence="2" id="KW-1003">Cell membrane</keyword>
<evidence type="ECO:0000259" key="9">
    <source>
        <dbReference type="Pfam" id="PF12704"/>
    </source>
</evidence>
<dbReference type="PANTHER" id="PTHR30572:SF4">
    <property type="entry name" value="ABC TRANSPORTER PERMEASE YTRF"/>
    <property type="match status" value="1"/>
</dbReference>
<feature type="transmembrane region" description="Helical" evidence="7">
    <location>
        <begin position="283"/>
        <end position="310"/>
    </location>
</feature>
<reference evidence="10" key="1">
    <citation type="submission" date="2022-07" db="EMBL/GenBank/DDBJ databases">
        <title>Tahibacter sp., a new gammaproteobacterium isolated from the silt sample collected at pig farm.</title>
        <authorList>
            <person name="Chen H."/>
        </authorList>
    </citation>
    <scope>NUCLEOTIDE SEQUENCE</scope>
    <source>
        <strain evidence="10">P2K</strain>
    </source>
</reference>
<keyword evidence="5 7" id="KW-0472">Membrane</keyword>
<feature type="domain" description="ABC3 transporter permease C-terminal" evidence="8">
    <location>
        <begin position="290"/>
        <end position="403"/>
    </location>
</feature>
<evidence type="ECO:0000259" key="8">
    <source>
        <dbReference type="Pfam" id="PF02687"/>
    </source>
</evidence>
<keyword evidence="11" id="KW-1185">Reference proteome</keyword>
<evidence type="ECO:0000256" key="3">
    <source>
        <dbReference type="ARBA" id="ARBA00022692"/>
    </source>
</evidence>
<dbReference type="Proteomes" id="UP001165498">
    <property type="component" value="Unassembled WGS sequence"/>
</dbReference>
<evidence type="ECO:0000256" key="2">
    <source>
        <dbReference type="ARBA" id="ARBA00022475"/>
    </source>
</evidence>
<comment type="similarity">
    <text evidence="6">Belongs to the ABC-4 integral membrane protein family.</text>
</comment>
<evidence type="ECO:0000313" key="10">
    <source>
        <dbReference type="EMBL" id="MCQ4165445.1"/>
    </source>
</evidence>
<protein>
    <submittedName>
        <fullName evidence="10">ABC transporter permease</fullName>
    </submittedName>
</protein>